<dbReference type="PANTHER" id="PTHR43798">
    <property type="entry name" value="MONOACYLGLYCEROL LIPASE"/>
    <property type="match status" value="1"/>
</dbReference>
<dbReference type="Proteomes" id="UP001589683">
    <property type="component" value="Unassembled WGS sequence"/>
</dbReference>
<keyword evidence="1 4" id="KW-0378">Hydrolase</keyword>
<reference evidence="4 5" key="1">
    <citation type="submission" date="2024-09" db="EMBL/GenBank/DDBJ databases">
        <authorList>
            <person name="Sun Q."/>
            <person name="Mori K."/>
        </authorList>
    </citation>
    <scope>NUCLEOTIDE SEQUENCE [LARGE SCALE GENOMIC DNA]</scope>
    <source>
        <strain evidence="4 5">CECT 8726</strain>
    </source>
</reference>
<gene>
    <name evidence="4" type="ORF">ACFFUT_13095</name>
</gene>
<proteinExistence type="predicted"/>
<dbReference type="InterPro" id="IPR000073">
    <property type="entry name" value="AB_hydrolase_1"/>
</dbReference>
<feature type="chain" id="PRO_5046279127" evidence="2">
    <location>
        <begin position="22"/>
        <end position="242"/>
    </location>
</feature>
<dbReference type="PANTHER" id="PTHR43798:SF31">
    <property type="entry name" value="AB HYDROLASE SUPERFAMILY PROTEIN YCLE"/>
    <property type="match status" value="1"/>
</dbReference>
<dbReference type="InterPro" id="IPR050266">
    <property type="entry name" value="AB_hydrolase_sf"/>
</dbReference>
<dbReference type="SUPFAM" id="SSF53474">
    <property type="entry name" value="alpha/beta-Hydrolases"/>
    <property type="match status" value="1"/>
</dbReference>
<dbReference type="Pfam" id="PF00561">
    <property type="entry name" value="Abhydrolase_1"/>
    <property type="match status" value="1"/>
</dbReference>
<accession>A0ABV5JGX5</accession>
<evidence type="ECO:0000313" key="4">
    <source>
        <dbReference type="EMBL" id="MFB9232724.1"/>
    </source>
</evidence>
<evidence type="ECO:0000313" key="5">
    <source>
        <dbReference type="Proteomes" id="UP001589683"/>
    </source>
</evidence>
<sequence>MKRIFSLTTAAFFALPVGALAEEGSFLSDGVALHYTDEGTSPAVVMLHAFAGTSALWNSNGLIPLDGFRTLAFDARGHGQSDKSADPSAYGEHLVGDVIRMMVARGIEEVHIVGYSMGAETALKLATDHPDRILSLVVAGSGWSGEKEAQVYSFVSDALGSSDAFGDFMAAMPADKMTEDEQMAAFAMLISHGTTPDQAAALLSGASATMNEVIHLTAKELAAITVPVLGIAGEADEERANV</sequence>
<evidence type="ECO:0000256" key="1">
    <source>
        <dbReference type="ARBA" id="ARBA00022801"/>
    </source>
</evidence>
<protein>
    <submittedName>
        <fullName evidence="4">Alpha/beta fold hydrolase</fullName>
    </submittedName>
</protein>
<name>A0ABV5JGX5_9RHOB</name>
<dbReference type="EMBL" id="JBHMEA010000042">
    <property type="protein sequence ID" value="MFB9232724.1"/>
    <property type="molecule type" value="Genomic_DNA"/>
</dbReference>
<dbReference type="PRINTS" id="PR00111">
    <property type="entry name" value="ABHYDROLASE"/>
</dbReference>
<organism evidence="4 5">
    <name type="scientific">Pseudohalocynthiibacter aestuariivivens</name>
    <dbReference type="NCBI Taxonomy" id="1591409"/>
    <lineage>
        <taxon>Bacteria</taxon>
        <taxon>Pseudomonadati</taxon>
        <taxon>Pseudomonadota</taxon>
        <taxon>Alphaproteobacteria</taxon>
        <taxon>Rhodobacterales</taxon>
        <taxon>Paracoccaceae</taxon>
        <taxon>Pseudohalocynthiibacter</taxon>
    </lineage>
</organism>
<evidence type="ECO:0000256" key="2">
    <source>
        <dbReference type="SAM" id="SignalP"/>
    </source>
</evidence>
<dbReference type="GO" id="GO:0016787">
    <property type="term" value="F:hydrolase activity"/>
    <property type="evidence" value="ECO:0007669"/>
    <property type="project" value="UniProtKB-KW"/>
</dbReference>
<keyword evidence="2" id="KW-0732">Signal</keyword>
<dbReference type="RefSeq" id="WP_213890407.1">
    <property type="nucleotide sequence ID" value="NZ_JAGFNU010000010.1"/>
</dbReference>
<feature type="domain" description="AB hydrolase-1" evidence="3">
    <location>
        <begin position="42"/>
        <end position="155"/>
    </location>
</feature>
<keyword evidence="5" id="KW-1185">Reference proteome</keyword>
<feature type="signal peptide" evidence="2">
    <location>
        <begin position="1"/>
        <end position="21"/>
    </location>
</feature>
<dbReference type="Gene3D" id="3.40.50.1820">
    <property type="entry name" value="alpha/beta hydrolase"/>
    <property type="match status" value="1"/>
</dbReference>
<dbReference type="InterPro" id="IPR029058">
    <property type="entry name" value="AB_hydrolase_fold"/>
</dbReference>
<comment type="caution">
    <text evidence="4">The sequence shown here is derived from an EMBL/GenBank/DDBJ whole genome shotgun (WGS) entry which is preliminary data.</text>
</comment>
<evidence type="ECO:0000259" key="3">
    <source>
        <dbReference type="Pfam" id="PF00561"/>
    </source>
</evidence>